<dbReference type="AlphaFoldDB" id="A0A375A6F7"/>
<dbReference type="NCBIfam" id="TIGR00697">
    <property type="entry name" value="queuosine precursor transporter"/>
    <property type="match status" value="1"/>
</dbReference>
<keyword evidence="1" id="KW-0812">Transmembrane</keyword>
<dbReference type="PANTHER" id="PTHR34300:SF1">
    <property type="entry name" value="QUEUOSINE PRECURSOR TRANSPORTER"/>
    <property type="match status" value="1"/>
</dbReference>
<dbReference type="PANTHER" id="PTHR34300">
    <property type="entry name" value="QUEUOSINE PRECURSOR TRANSPORTER-RELATED"/>
    <property type="match status" value="1"/>
</dbReference>
<keyword evidence="3" id="KW-1185">Reference proteome</keyword>
<dbReference type="HAMAP" id="MF_02088">
    <property type="entry name" value="Q_prec_transport"/>
    <property type="match status" value="1"/>
</dbReference>
<keyword evidence="1" id="KW-0813">Transport</keyword>
<dbReference type="InterPro" id="IPR003744">
    <property type="entry name" value="YhhQ"/>
</dbReference>
<feature type="transmembrane region" description="Helical" evidence="1">
    <location>
        <begin position="43"/>
        <end position="64"/>
    </location>
</feature>
<keyword evidence="1" id="KW-0472">Membrane</keyword>
<evidence type="ECO:0000313" key="3">
    <source>
        <dbReference type="Proteomes" id="UP000294820"/>
    </source>
</evidence>
<dbReference type="GO" id="GO:0005886">
    <property type="term" value="C:plasma membrane"/>
    <property type="evidence" value="ECO:0007669"/>
    <property type="project" value="UniProtKB-SubCell"/>
</dbReference>
<feature type="transmembrane region" description="Helical" evidence="1">
    <location>
        <begin position="139"/>
        <end position="163"/>
    </location>
</feature>
<feature type="transmembrane region" description="Helical" evidence="1">
    <location>
        <begin position="71"/>
        <end position="91"/>
    </location>
</feature>
<comment type="subcellular location">
    <subcellularLocation>
        <location evidence="1">Cell inner membrane</location>
        <topology evidence="1">Multi-pass membrane protein</topology>
    </subcellularLocation>
</comment>
<sequence length="223" mass="25277">MFQFTAQQRLTALCWLSLFHILVIISSNYLVQLPITIFDFHTTWGAFTFPFIFLASDLTVRIFGAPLARRIILTVMVPALIASYLFSSLFYKGEWQGLAALGQVNPMVARIAIASLMAYVLGQILDVQVFNRLRQLKAWWAAPAASAILGNLSDTVAFFFIAFYRSTDPFMATHWMEIAKVDYFFKIAINLVFFLPMYGVVLNMLLRRLSQSVSGTPYQDQTA</sequence>
<reference evidence="2 3" key="1">
    <citation type="submission" date="2016-09" db="EMBL/GenBank/DDBJ databases">
        <authorList>
            <person name="Reverchon S."/>
            <person name="Nasser W."/>
            <person name="Leonard S."/>
            <person name="Brochier C."/>
            <person name="Duprey A."/>
        </authorList>
    </citation>
    <scope>NUCLEOTIDE SEQUENCE [LARGE SCALE GENOMIC DNA]</scope>
    <source>
        <strain evidence="2 3">174/2</strain>
    </source>
</reference>
<name>A0A375A6F7_9GAMM</name>
<gene>
    <name evidence="2" type="primary">yhhQ</name>
    <name evidence="2" type="ORF">DAQ1742_00107</name>
</gene>
<dbReference type="RefSeq" id="WP_035345122.1">
    <property type="nucleotide sequence ID" value="NZ_LT615367.1"/>
</dbReference>
<dbReference type="EMBL" id="LT615367">
    <property type="protein sequence ID" value="SLM61239.1"/>
    <property type="molecule type" value="Genomic_DNA"/>
</dbReference>
<dbReference type="NCBIfam" id="NF008406">
    <property type="entry name" value="PRK11212.1"/>
    <property type="match status" value="1"/>
</dbReference>
<keyword evidence="1" id="KW-1133">Transmembrane helix</keyword>
<protein>
    <recommendedName>
        <fullName evidence="1">Probable queuosine precursor transporter</fullName>
        <shortName evidence="1">Q precursor transporter</shortName>
    </recommendedName>
</protein>
<feature type="transmembrane region" description="Helical" evidence="1">
    <location>
        <begin position="12"/>
        <end position="31"/>
    </location>
</feature>
<organism evidence="2 3">
    <name type="scientific">Dickeya aquatica</name>
    <dbReference type="NCBI Taxonomy" id="1401087"/>
    <lineage>
        <taxon>Bacteria</taxon>
        <taxon>Pseudomonadati</taxon>
        <taxon>Pseudomonadota</taxon>
        <taxon>Gammaproteobacteria</taxon>
        <taxon>Enterobacterales</taxon>
        <taxon>Pectobacteriaceae</taxon>
        <taxon>Dickeya</taxon>
    </lineage>
</organism>
<dbReference type="Pfam" id="PF02592">
    <property type="entry name" value="Vut_1"/>
    <property type="match status" value="1"/>
</dbReference>
<feature type="transmembrane region" description="Helical" evidence="1">
    <location>
        <begin position="183"/>
        <end position="206"/>
    </location>
</feature>
<dbReference type="GO" id="GO:0022857">
    <property type="term" value="F:transmembrane transporter activity"/>
    <property type="evidence" value="ECO:0007669"/>
    <property type="project" value="UniProtKB-UniRule"/>
</dbReference>
<comment type="similarity">
    <text evidence="1">Belongs to the vitamin uptake transporter (VUT/ECF) (TC 2.A.88) family. Q precursor transporter subfamily.</text>
</comment>
<proteinExistence type="inferred from homology"/>
<comment type="function">
    <text evidence="1">Involved in the import of queuosine (Q) precursors, required for Q precursor salvage.</text>
</comment>
<dbReference type="KEGG" id="daq:DAQ1742_00107"/>
<keyword evidence="1" id="KW-1003">Cell membrane</keyword>
<accession>A0A375A6F7</accession>
<keyword evidence="1" id="KW-0997">Cell inner membrane</keyword>
<feature type="transmembrane region" description="Helical" evidence="1">
    <location>
        <begin position="107"/>
        <end position="127"/>
    </location>
</feature>
<evidence type="ECO:0000313" key="2">
    <source>
        <dbReference type="EMBL" id="SLM61239.1"/>
    </source>
</evidence>
<evidence type="ECO:0000256" key="1">
    <source>
        <dbReference type="HAMAP-Rule" id="MF_02088"/>
    </source>
</evidence>
<dbReference type="Proteomes" id="UP000294820">
    <property type="component" value="Chromosome 1"/>
</dbReference>